<feature type="compositionally biased region" description="Low complexity" evidence="10">
    <location>
        <begin position="148"/>
        <end position="158"/>
    </location>
</feature>
<comment type="caution">
    <text evidence="14">The sequence shown here is derived from an EMBL/GenBank/DDBJ whole genome shotgun (WGS) entry which is preliminary data.</text>
</comment>
<dbReference type="NCBIfam" id="TIGR00916">
    <property type="entry name" value="2A0604s01"/>
    <property type="match status" value="1"/>
</dbReference>
<feature type="compositionally biased region" description="Low complexity" evidence="10">
    <location>
        <begin position="646"/>
        <end position="656"/>
    </location>
</feature>
<sequence>MADSRTKRSRPVRTLVVFTILTIVVPFLVLGAGVFFDPKSADNPDGASFAPGLALDLQGGTQIVLTPTSTDGSEVTDETVSESINVIRQRIDSSGVTEAEITSQGSNQIVVGIPGEVDQATIDLVSQPAQMRFRPVLTYAMGTPTPEPSASPSAPAEEGAAEEGAADEGAPDEGAADETDTSPNGKGAGSAVPAPAANDPTPAATATATEGATDDPSPAATEEPAEGGDAAATDPSDLAQITPEVQAEFDALDCTDPANLTGGGGDDPNAVLVTCAEDGTLKYVLGPMEIDGTHISSASSGLMAGPNGTVTNEWGVTLDFDDEGAAEFRETTERLITLEPPRDQFAIVLDGLVVSAPQVENPITNGQAQISGSFTRESAATLANQLSFGALPIAFEVESQEQISATLGSEQLRNGLIAGLIGLALVVVYSLFQYRMLGLLTVGSLVVAGTITYLAIAILSWTMGYKLSLAGVAGLIVAIGFTADSFIVYFERIRDEVRDGRTLSYAVERGWTRARRTVLAAKSVTFISAIILYFLAVGGVQGFAFTTGLTTIIDVMVVFWFTHPMMEVLTRMPFFRDGHKWSGLSPDRLRIGSGPRYAGAGRVRMPEPATVGAPAPSGAAPAGAGAATGEVSTTADEPVGVTASVGAASSAAATDTSGRRLTIAERRAAERKAASAAGEPAGDPDPDGRAPDDPAAAEPATADENEENR</sequence>
<feature type="transmembrane region" description="Helical" evidence="9">
    <location>
        <begin position="519"/>
        <end position="536"/>
    </location>
</feature>
<evidence type="ECO:0000256" key="1">
    <source>
        <dbReference type="ARBA" id="ARBA00004651"/>
    </source>
</evidence>
<evidence type="ECO:0000256" key="8">
    <source>
        <dbReference type="ARBA" id="ARBA00023136"/>
    </source>
</evidence>
<accession>A0ABP4VVJ7</accession>
<dbReference type="SUPFAM" id="SSF82866">
    <property type="entry name" value="Multidrug efflux transporter AcrB transmembrane domain"/>
    <property type="match status" value="1"/>
</dbReference>
<keyword evidence="15" id="KW-1185">Reference proteome</keyword>
<dbReference type="RefSeq" id="WP_344249964.1">
    <property type="nucleotide sequence ID" value="NZ_BAAAPM010000008.1"/>
</dbReference>
<evidence type="ECO:0000256" key="5">
    <source>
        <dbReference type="ARBA" id="ARBA00022927"/>
    </source>
</evidence>
<reference evidence="15" key="1">
    <citation type="journal article" date="2019" name="Int. J. Syst. Evol. Microbiol.">
        <title>The Global Catalogue of Microorganisms (GCM) 10K type strain sequencing project: providing services to taxonomists for standard genome sequencing and annotation.</title>
        <authorList>
            <consortium name="The Broad Institute Genomics Platform"/>
            <consortium name="The Broad Institute Genome Sequencing Center for Infectious Disease"/>
            <person name="Wu L."/>
            <person name="Ma J."/>
        </authorList>
    </citation>
    <scope>NUCLEOTIDE SEQUENCE [LARGE SCALE GENOMIC DNA]</scope>
    <source>
        <strain evidence="15">JCM 15589</strain>
    </source>
</reference>
<evidence type="ECO:0000256" key="9">
    <source>
        <dbReference type="HAMAP-Rule" id="MF_01463"/>
    </source>
</evidence>
<dbReference type="PANTHER" id="PTHR30081">
    <property type="entry name" value="PROTEIN-EXPORT MEMBRANE PROTEIN SEC"/>
    <property type="match status" value="1"/>
</dbReference>
<dbReference type="HAMAP" id="MF_01463_B">
    <property type="entry name" value="SecD_B"/>
    <property type="match status" value="1"/>
</dbReference>
<dbReference type="InterPro" id="IPR022813">
    <property type="entry name" value="SecD/SecF_arch_bac"/>
</dbReference>
<feature type="transmembrane region" description="Helical" evidence="9">
    <location>
        <begin position="412"/>
        <end position="432"/>
    </location>
</feature>
<evidence type="ECO:0000256" key="10">
    <source>
        <dbReference type="SAM" id="MobiDB-lite"/>
    </source>
</evidence>
<dbReference type="Pfam" id="PF21760">
    <property type="entry name" value="SecD_1st"/>
    <property type="match status" value="1"/>
</dbReference>
<protein>
    <recommendedName>
        <fullName evidence="9">Protein translocase subunit SecD</fullName>
    </recommendedName>
</protein>
<comment type="function">
    <text evidence="9">Part of the Sec protein translocase complex. Interacts with the SecYEG preprotein conducting channel. SecDF uses the proton motive force (PMF) to complete protein translocation after the ATP-dependent function of SecA.</text>
</comment>
<feature type="region of interest" description="Disordered" evidence="10">
    <location>
        <begin position="599"/>
        <end position="633"/>
    </location>
</feature>
<evidence type="ECO:0000259" key="13">
    <source>
        <dbReference type="Pfam" id="PF22599"/>
    </source>
</evidence>
<feature type="compositionally biased region" description="Acidic residues" evidence="10">
    <location>
        <begin position="159"/>
        <end position="180"/>
    </location>
</feature>
<comment type="similarity">
    <text evidence="9">Belongs to the SecD/SecF family. SecD subfamily.</text>
</comment>
<evidence type="ECO:0000256" key="6">
    <source>
        <dbReference type="ARBA" id="ARBA00022989"/>
    </source>
</evidence>
<dbReference type="InterPro" id="IPR048631">
    <property type="entry name" value="SecD_1st"/>
</dbReference>
<proteinExistence type="inferred from homology"/>
<keyword evidence="4 9" id="KW-0812">Transmembrane</keyword>
<feature type="transmembrane region" description="Helical" evidence="9">
    <location>
        <begin position="439"/>
        <end position="461"/>
    </location>
</feature>
<keyword evidence="2 9" id="KW-0813">Transport</keyword>
<dbReference type="Pfam" id="PF02355">
    <property type="entry name" value="SecD_SecF_C"/>
    <property type="match status" value="1"/>
</dbReference>
<dbReference type="Proteomes" id="UP001501138">
    <property type="component" value="Unassembled WGS sequence"/>
</dbReference>
<name>A0ABP4VVJ7_9MICO</name>
<evidence type="ECO:0000256" key="4">
    <source>
        <dbReference type="ARBA" id="ARBA00022692"/>
    </source>
</evidence>
<dbReference type="InterPro" id="IPR055344">
    <property type="entry name" value="SecD_SecF_C_bact"/>
</dbReference>
<dbReference type="Gene3D" id="3.30.70.3220">
    <property type="match status" value="1"/>
</dbReference>
<feature type="region of interest" description="Disordered" evidence="10">
    <location>
        <begin position="646"/>
        <end position="709"/>
    </location>
</feature>
<feature type="compositionally biased region" description="Low complexity" evidence="10">
    <location>
        <begin position="608"/>
        <end position="629"/>
    </location>
</feature>
<feature type="domain" description="Protein export membrane protein SecD/SecF C-terminal" evidence="11">
    <location>
        <begin position="395"/>
        <end position="567"/>
    </location>
</feature>
<evidence type="ECO:0000313" key="15">
    <source>
        <dbReference type="Proteomes" id="UP001501138"/>
    </source>
</evidence>
<feature type="transmembrane region" description="Helical" evidence="9">
    <location>
        <begin position="467"/>
        <end position="490"/>
    </location>
</feature>
<dbReference type="EMBL" id="BAAAPM010000008">
    <property type="protein sequence ID" value="GAA1736811.1"/>
    <property type="molecule type" value="Genomic_DNA"/>
</dbReference>
<evidence type="ECO:0000256" key="7">
    <source>
        <dbReference type="ARBA" id="ARBA00023010"/>
    </source>
</evidence>
<organism evidence="14 15">
    <name type="scientific">Isoptericola hypogeus</name>
    <dbReference type="NCBI Taxonomy" id="300179"/>
    <lineage>
        <taxon>Bacteria</taxon>
        <taxon>Bacillati</taxon>
        <taxon>Actinomycetota</taxon>
        <taxon>Actinomycetes</taxon>
        <taxon>Micrococcales</taxon>
        <taxon>Promicromonosporaceae</taxon>
        <taxon>Isoptericola</taxon>
    </lineage>
</organism>
<dbReference type="InterPro" id="IPR048634">
    <property type="entry name" value="SecD_SecF_C"/>
</dbReference>
<keyword evidence="7 9" id="KW-0811">Translocation</keyword>
<evidence type="ECO:0000259" key="11">
    <source>
        <dbReference type="Pfam" id="PF02355"/>
    </source>
</evidence>
<feature type="region of interest" description="Disordered" evidence="10">
    <location>
        <begin position="140"/>
        <end position="235"/>
    </location>
</feature>
<comment type="subunit">
    <text evidence="9">Forms a complex with SecF. Part of the essential Sec protein translocation apparatus which comprises SecA, SecYEG and auxiliary proteins SecDF. Other proteins may also be involved.</text>
</comment>
<comment type="subcellular location">
    <subcellularLocation>
        <location evidence="1 9">Cell membrane</location>
        <topology evidence="1 9">Multi-pass membrane protein</topology>
    </subcellularLocation>
</comment>
<feature type="compositionally biased region" description="Basic and acidic residues" evidence="10">
    <location>
        <begin position="662"/>
        <end position="673"/>
    </location>
</feature>
<keyword evidence="3 9" id="KW-1003">Cell membrane</keyword>
<feature type="transmembrane region" description="Helical" evidence="9">
    <location>
        <begin position="542"/>
        <end position="562"/>
    </location>
</feature>
<evidence type="ECO:0000313" key="14">
    <source>
        <dbReference type="EMBL" id="GAA1736811.1"/>
    </source>
</evidence>
<keyword evidence="8 9" id="KW-0472">Membrane</keyword>
<feature type="transmembrane region" description="Helical" evidence="9">
    <location>
        <begin position="12"/>
        <end position="36"/>
    </location>
</feature>
<feature type="domain" description="SecDF P1 head subdomain" evidence="13">
    <location>
        <begin position="282"/>
        <end position="393"/>
    </location>
</feature>
<gene>
    <name evidence="9 14" type="primary">secD</name>
    <name evidence="14" type="ORF">GCM10009809_35020</name>
</gene>
<evidence type="ECO:0000256" key="3">
    <source>
        <dbReference type="ARBA" id="ARBA00022475"/>
    </source>
</evidence>
<keyword evidence="5 9" id="KW-0653">Protein transport</keyword>
<evidence type="ECO:0000259" key="12">
    <source>
        <dbReference type="Pfam" id="PF21760"/>
    </source>
</evidence>
<dbReference type="PANTHER" id="PTHR30081:SF1">
    <property type="entry name" value="PROTEIN TRANSLOCASE SUBUNIT SECD"/>
    <property type="match status" value="1"/>
</dbReference>
<dbReference type="Gene3D" id="3.30.1360.200">
    <property type="match status" value="1"/>
</dbReference>
<evidence type="ECO:0000256" key="2">
    <source>
        <dbReference type="ARBA" id="ARBA00022448"/>
    </source>
</evidence>
<dbReference type="NCBIfam" id="TIGR01129">
    <property type="entry name" value="secD"/>
    <property type="match status" value="1"/>
</dbReference>
<feature type="compositionally biased region" description="Low complexity" evidence="10">
    <location>
        <begin position="191"/>
        <end position="216"/>
    </location>
</feature>
<feature type="domain" description="Protein translocase subunit SecDF P1" evidence="12">
    <location>
        <begin position="81"/>
        <end position="136"/>
    </location>
</feature>
<dbReference type="InterPro" id="IPR054384">
    <property type="entry name" value="SecDF_P1_head"/>
</dbReference>
<keyword evidence="6 9" id="KW-1133">Transmembrane helix</keyword>
<dbReference type="InterPro" id="IPR005791">
    <property type="entry name" value="SecD"/>
</dbReference>
<dbReference type="Pfam" id="PF22599">
    <property type="entry name" value="SecDF_P1_head"/>
    <property type="match status" value="1"/>
</dbReference>